<organism evidence="7 8">
    <name type="scientific">Anaerotignum neopropionicum</name>
    <dbReference type="NCBI Taxonomy" id="36847"/>
    <lineage>
        <taxon>Bacteria</taxon>
        <taxon>Bacillati</taxon>
        <taxon>Bacillota</taxon>
        <taxon>Clostridia</taxon>
        <taxon>Lachnospirales</taxon>
        <taxon>Anaerotignaceae</taxon>
        <taxon>Anaerotignum</taxon>
    </lineage>
</organism>
<dbReference type="OrthoDB" id="9805821at2"/>
<accession>A0A136WDS0</accession>
<dbReference type="AlphaFoldDB" id="A0A136WDS0"/>
<evidence type="ECO:0000313" key="8">
    <source>
        <dbReference type="Proteomes" id="UP000070539"/>
    </source>
</evidence>
<sequence length="381" mass="41128">MKRWFAGILIALMCFGTGCGNEVVEQVPEETVKTAKETKQETIENLIDTMTMEEKIGQLFMCDIRNYPNGTGMTVLSEDAAKMVKDYHLGGVILFAENLDTLEQTKKLTGDLQNAAEIPLFIGIDEEGGLVSRLKKSNIPHETMLSPGEMTEPVQAEAAGRSIGGTLSEMGVNVDFAPVADVNTNPNNPVIGIRSYSDDPQKAGDMVSAFIQGMQGTGVSATVKHFPGHGDTAADSHKGEVFVSHDLERLKSVEFVPFARAIDEGVNFVMVGHIKTPKATTDGLPATLSAQAVKLLREDLKFNGVAITDAMNMQAITEYYGDGESAVLSVLAGIDIVLMPADLDEAYQAVGKAAQDGRISEERLKESLWRILGLKYDKGLL</sequence>
<dbReference type="Gene3D" id="3.20.20.300">
    <property type="entry name" value="Glycoside hydrolase, family 3, N-terminal domain"/>
    <property type="match status" value="1"/>
</dbReference>
<dbReference type="GO" id="GO:0004563">
    <property type="term" value="F:beta-N-acetylhexosaminidase activity"/>
    <property type="evidence" value="ECO:0007669"/>
    <property type="project" value="UniProtKB-EC"/>
</dbReference>
<dbReference type="InterPro" id="IPR001764">
    <property type="entry name" value="Glyco_hydro_3_N"/>
</dbReference>
<comment type="similarity">
    <text evidence="2">Belongs to the glycosyl hydrolase 3 family.</text>
</comment>
<dbReference type="InterPro" id="IPR050226">
    <property type="entry name" value="NagZ_Beta-hexosaminidase"/>
</dbReference>
<proteinExistence type="inferred from homology"/>
<dbReference type="PATRIC" id="fig|36847.3.peg.2401"/>
<comment type="caution">
    <text evidence="7">The sequence shown here is derived from an EMBL/GenBank/DDBJ whole genome shotgun (WGS) entry which is preliminary data.</text>
</comment>
<keyword evidence="4 7" id="KW-0378">Hydrolase</keyword>
<protein>
    <recommendedName>
        <fullName evidence="3">beta-N-acetylhexosaminidase</fullName>
        <ecNumber evidence="3">3.2.1.52</ecNumber>
    </recommendedName>
</protein>
<keyword evidence="8" id="KW-1185">Reference proteome</keyword>
<dbReference type="PROSITE" id="PS51257">
    <property type="entry name" value="PROKAR_LIPOPROTEIN"/>
    <property type="match status" value="1"/>
</dbReference>
<dbReference type="PANTHER" id="PTHR30480">
    <property type="entry name" value="BETA-HEXOSAMINIDASE-RELATED"/>
    <property type="match status" value="1"/>
</dbReference>
<dbReference type="GO" id="GO:0005975">
    <property type="term" value="P:carbohydrate metabolic process"/>
    <property type="evidence" value="ECO:0007669"/>
    <property type="project" value="InterPro"/>
</dbReference>
<reference evidence="7 8" key="1">
    <citation type="submission" date="2016-01" db="EMBL/GenBank/DDBJ databases">
        <title>Genome sequence of Clostridium neopropionicum X4, DSM-3847.</title>
        <authorList>
            <person name="Poehlein A."/>
            <person name="Beck M.H."/>
            <person name="Bengelsdorf F.R."/>
            <person name="Daniel R."/>
            <person name="Duerre P."/>
        </authorList>
    </citation>
    <scope>NUCLEOTIDE SEQUENCE [LARGE SCALE GENOMIC DNA]</scope>
    <source>
        <strain evidence="7 8">DSM-3847</strain>
    </source>
</reference>
<evidence type="ECO:0000259" key="6">
    <source>
        <dbReference type="Pfam" id="PF00933"/>
    </source>
</evidence>
<evidence type="ECO:0000256" key="5">
    <source>
        <dbReference type="ARBA" id="ARBA00023295"/>
    </source>
</evidence>
<evidence type="ECO:0000256" key="4">
    <source>
        <dbReference type="ARBA" id="ARBA00022801"/>
    </source>
</evidence>
<evidence type="ECO:0000313" key="7">
    <source>
        <dbReference type="EMBL" id="KXL52634.1"/>
    </source>
</evidence>
<comment type="catalytic activity">
    <reaction evidence="1">
        <text>Hydrolysis of terminal non-reducing N-acetyl-D-hexosamine residues in N-acetyl-beta-D-hexosaminides.</text>
        <dbReference type="EC" id="3.2.1.52"/>
    </reaction>
</comment>
<dbReference type="Pfam" id="PF00933">
    <property type="entry name" value="Glyco_hydro_3"/>
    <property type="match status" value="1"/>
</dbReference>
<dbReference type="EC" id="3.2.1.52" evidence="3"/>
<dbReference type="InterPro" id="IPR017853">
    <property type="entry name" value="GH"/>
</dbReference>
<feature type="domain" description="Glycoside hydrolase family 3 N-terminal" evidence="6">
    <location>
        <begin position="51"/>
        <end position="372"/>
    </location>
</feature>
<dbReference type="PANTHER" id="PTHR30480:SF13">
    <property type="entry name" value="BETA-HEXOSAMINIDASE"/>
    <property type="match status" value="1"/>
</dbReference>
<evidence type="ECO:0000256" key="3">
    <source>
        <dbReference type="ARBA" id="ARBA00012663"/>
    </source>
</evidence>
<gene>
    <name evidence="7" type="primary">nagZ</name>
    <name evidence="7" type="ORF">CLNEO_20430</name>
</gene>
<dbReference type="InterPro" id="IPR036962">
    <property type="entry name" value="Glyco_hydro_3_N_sf"/>
</dbReference>
<name>A0A136WDS0_9FIRM</name>
<dbReference type="SUPFAM" id="SSF51445">
    <property type="entry name" value="(Trans)glycosidases"/>
    <property type="match status" value="1"/>
</dbReference>
<dbReference type="RefSeq" id="WP_066088402.1">
    <property type="nucleotide sequence ID" value="NZ_LRVM01000006.1"/>
</dbReference>
<evidence type="ECO:0000256" key="2">
    <source>
        <dbReference type="ARBA" id="ARBA00005336"/>
    </source>
</evidence>
<dbReference type="EMBL" id="LRVM01000006">
    <property type="protein sequence ID" value="KXL52634.1"/>
    <property type="molecule type" value="Genomic_DNA"/>
</dbReference>
<dbReference type="Proteomes" id="UP000070539">
    <property type="component" value="Unassembled WGS sequence"/>
</dbReference>
<dbReference type="GO" id="GO:0009254">
    <property type="term" value="P:peptidoglycan turnover"/>
    <property type="evidence" value="ECO:0007669"/>
    <property type="project" value="TreeGrafter"/>
</dbReference>
<keyword evidence="5 7" id="KW-0326">Glycosidase</keyword>
<evidence type="ECO:0000256" key="1">
    <source>
        <dbReference type="ARBA" id="ARBA00001231"/>
    </source>
</evidence>
<dbReference type="STRING" id="36847.CLNEO_20430"/>